<evidence type="ECO:0000313" key="3">
    <source>
        <dbReference type="Proteomes" id="UP000037035"/>
    </source>
</evidence>
<organism evidence="2 3">
    <name type="scientific">Puccinia sorghi</name>
    <dbReference type="NCBI Taxonomy" id="27349"/>
    <lineage>
        <taxon>Eukaryota</taxon>
        <taxon>Fungi</taxon>
        <taxon>Dikarya</taxon>
        <taxon>Basidiomycota</taxon>
        <taxon>Pucciniomycotina</taxon>
        <taxon>Pucciniomycetes</taxon>
        <taxon>Pucciniales</taxon>
        <taxon>Pucciniaceae</taxon>
        <taxon>Puccinia</taxon>
    </lineage>
</organism>
<feature type="compositionally biased region" description="Polar residues" evidence="1">
    <location>
        <begin position="737"/>
        <end position="767"/>
    </location>
</feature>
<reference evidence="2 3" key="1">
    <citation type="submission" date="2015-08" db="EMBL/GenBank/DDBJ databases">
        <title>Next Generation Sequencing and Analysis of the Genome of Puccinia sorghi L Schw, the Causal Agent of Maize Common Rust.</title>
        <authorList>
            <person name="Rochi L."/>
            <person name="Burguener G."/>
            <person name="Darino M."/>
            <person name="Turjanski A."/>
            <person name="Kreff E."/>
            <person name="Dieguez M.J."/>
            <person name="Sacco F."/>
        </authorList>
    </citation>
    <scope>NUCLEOTIDE SEQUENCE [LARGE SCALE GENOMIC DNA]</scope>
    <source>
        <strain evidence="2 3">RO10H11247</strain>
    </source>
</reference>
<dbReference type="OrthoDB" id="27237at2759"/>
<feature type="compositionally biased region" description="Basic and acidic residues" evidence="1">
    <location>
        <begin position="782"/>
        <end position="797"/>
    </location>
</feature>
<dbReference type="GO" id="GO:0005634">
    <property type="term" value="C:nucleus"/>
    <property type="evidence" value="ECO:0007669"/>
    <property type="project" value="TreeGrafter"/>
</dbReference>
<evidence type="ECO:0000313" key="2">
    <source>
        <dbReference type="EMBL" id="KNZ62282.1"/>
    </source>
</evidence>
<dbReference type="PANTHER" id="PTHR13060">
    <property type="entry name" value="SGT1 PROTEIN HSGT1 SUPPRESSOR OF GCR2"/>
    <property type="match status" value="1"/>
</dbReference>
<evidence type="ECO:0000256" key="1">
    <source>
        <dbReference type="SAM" id="MobiDB-lite"/>
    </source>
</evidence>
<proteinExistence type="predicted"/>
<gene>
    <name evidence="2" type="ORF">VP01_1290g3</name>
</gene>
<feature type="compositionally biased region" description="Polar residues" evidence="1">
    <location>
        <begin position="704"/>
        <end position="714"/>
    </location>
</feature>
<dbReference type="InterPro" id="IPR010770">
    <property type="entry name" value="Ecd"/>
</dbReference>
<dbReference type="STRING" id="27349.A0A0L6VNR3"/>
<protein>
    <recommendedName>
        <fullName evidence="4">SGT1 protein</fullName>
    </recommendedName>
</protein>
<dbReference type="Proteomes" id="UP000037035">
    <property type="component" value="Unassembled WGS sequence"/>
</dbReference>
<dbReference type="PANTHER" id="PTHR13060:SF0">
    <property type="entry name" value="PROTEIN ECDYSONELESS HOMOLOG"/>
    <property type="match status" value="1"/>
</dbReference>
<accession>A0A0L6VNR3</accession>
<sequence>MSESVDLSQAVSLLQQSGETLEDDTCRFTVYSDSNQASSIQAELESYWGTKHFKYSSTKTEFIWHSGHPPDLRSICPSQLDGYLHYGISLQDEWFLVWCLFEISKTFDCQIQVYDNDGEFLLIEAADQLPKWLTPDLAKGRVWIQEGLLHLIPLEATPSIQTNLPSPSALQILRTRSHSTVASSPINSTILNRIQDASPQVLTDNHLFNTEAYLHISIAKALQVDPNLTGLAVKAFCEKDADSFKSCRDMSRFPPQTPCTTQAENPPNTGWPYCLVRMTRPLYAVLLNHELTFHPPKPFEKVGWMDVDRENSVEWKRRLIGMKMSCGFEMMLSTLHSGQTTCDPIFNGRSRRYQAYLDKLQNAGYFQGEVQGSIKWVELESIAKKAYSDSLKPNDTVTRFDYAVAQSQLSNGQSDLVGGKGESDEWMDLNEEQLTALLKEGGHPSSSSLQTQEQQSEVEMKKMSTFASQMGKFVDGQGSLEGAVHSDDEMTDESDDTTSAEDSEQEELRADIFPSQKKGTKRAFKGPSRNAAGEYDEETKKRLAVLVPGLADAEWGQSSQKPSESSTDHHPKLAESSTDYKVNPTEPSADFDSALVNNSKTIEVPNKTNASTKNKKPLHRLAQQSYDGVCEDWSEDDSDSDDLNTPSAAEEQANAEVVEDIDMDEERDEFLKFAQEALGLTSDQYEAILDSRRERGAYVPPPTSKVSQNGTSAKETAADTRVTPEPSRDSNDLLVPSSVSKGKQAQRSVHFEANNSSQADVKETTNSIEEDGGRNANVDLDTFDKLMNRMDEELERKKGQRGGGKGGPIPSTPMGPDLGGCAGMSKEDISDDEDQSEGSDMELGEVASAMQSELADLMKQSGVQLDGHSHDQPDYALISNLLESFKSQVGLPGPVGNIASRIGLDLLPSKNNNKP</sequence>
<dbReference type="EMBL" id="LAVV01003232">
    <property type="protein sequence ID" value="KNZ62282.1"/>
    <property type="molecule type" value="Genomic_DNA"/>
</dbReference>
<dbReference type="AlphaFoldDB" id="A0A0L6VNR3"/>
<feature type="compositionally biased region" description="Low complexity" evidence="1">
    <location>
        <begin position="445"/>
        <end position="457"/>
    </location>
</feature>
<name>A0A0L6VNR3_9BASI</name>
<feature type="compositionally biased region" description="Polar residues" evidence="1">
    <location>
        <begin position="595"/>
        <end position="612"/>
    </location>
</feature>
<feature type="region of interest" description="Disordered" evidence="1">
    <location>
        <begin position="551"/>
        <end position="654"/>
    </location>
</feature>
<dbReference type="Pfam" id="PF07093">
    <property type="entry name" value="SGT1"/>
    <property type="match status" value="1"/>
</dbReference>
<keyword evidence="3" id="KW-1185">Reference proteome</keyword>
<feature type="compositionally biased region" description="Acidic residues" evidence="1">
    <location>
        <begin position="829"/>
        <end position="843"/>
    </location>
</feature>
<feature type="compositionally biased region" description="Acidic residues" evidence="1">
    <location>
        <begin position="629"/>
        <end position="642"/>
    </location>
</feature>
<feature type="region of interest" description="Disordered" evidence="1">
    <location>
        <begin position="477"/>
        <end position="539"/>
    </location>
</feature>
<feature type="compositionally biased region" description="Acidic residues" evidence="1">
    <location>
        <begin position="489"/>
        <end position="505"/>
    </location>
</feature>
<dbReference type="VEuPathDB" id="FungiDB:VP01_1290g3"/>
<evidence type="ECO:0008006" key="4">
    <source>
        <dbReference type="Google" id="ProtNLM"/>
    </source>
</evidence>
<feature type="compositionally biased region" description="Polar residues" evidence="1">
    <location>
        <begin position="556"/>
        <end position="565"/>
    </location>
</feature>
<comment type="caution">
    <text evidence="2">The sequence shown here is derived from an EMBL/GenBank/DDBJ whole genome shotgun (WGS) entry which is preliminary data.</text>
</comment>
<feature type="region of interest" description="Disordered" evidence="1">
    <location>
        <begin position="691"/>
        <end position="869"/>
    </location>
</feature>
<feature type="region of interest" description="Disordered" evidence="1">
    <location>
        <begin position="440"/>
        <end position="462"/>
    </location>
</feature>